<organism evidence="1 2">
    <name type="scientific">Paenibacillus pasadenensis</name>
    <dbReference type="NCBI Taxonomy" id="217090"/>
    <lineage>
        <taxon>Bacteria</taxon>
        <taxon>Bacillati</taxon>
        <taxon>Bacillota</taxon>
        <taxon>Bacilli</taxon>
        <taxon>Bacillales</taxon>
        <taxon>Paenibacillaceae</taxon>
        <taxon>Paenibacillus</taxon>
    </lineage>
</organism>
<dbReference type="AlphaFoldDB" id="A0A2N5N3M9"/>
<protein>
    <submittedName>
        <fullName evidence="1">Uncharacterized protein</fullName>
    </submittedName>
</protein>
<reference evidence="1 2" key="1">
    <citation type="submission" date="2017-05" db="EMBL/GenBank/DDBJ databases">
        <title>Functional genome analysis of Paenibacillus pasadenensis strain R16: insights on endophytic life style and antifungal activity.</title>
        <authorList>
            <person name="Passera A."/>
            <person name="Marcolungo L."/>
            <person name="Casati P."/>
            <person name="Brasca M."/>
            <person name="Quaglino F."/>
            <person name="Delledonne M."/>
        </authorList>
    </citation>
    <scope>NUCLEOTIDE SEQUENCE [LARGE SCALE GENOMIC DNA]</scope>
    <source>
        <strain evidence="1 2">R16</strain>
    </source>
</reference>
<evidence type="ECO:0000313" key="2">
    <source>
        <dbReference type="Proteomes" id="UP000234789"/>
    </source>
</evidence>
<sequence length="37" mass="4292">MRPALTAPKRASPLSLGNEFAFNTNYKYLEIKFNKFI</sequence>
<gene>
    <name evidence="1" type="ORF">B8V81_3374</name>
</gene>
<dbReference type="EMBL" id="NFEZ01000004">
    <property type="protein sequence ID" value="PLT44943.1"/>
    <property type="molecule type" value="Genomic_DNA"/>
</dbReference>
<proteinExistence type="predicted"/>
<evidence type="ECO:0000313" key="1">
    <source>
        <dbReference type="EMBL" id="PLT44943.1"/>
    </source>
</evidence>
<accession>A0A2N5N3M9</accession>
<name>A0A2N5N3M9_9BACL</name>
<comment type="caution">
    <text evidence="1">The sequence shown here is derived from an EMBL/GenBank/DDBJ whole genome shotgun (WGS) entry which is preliminary data.</text>
</comment>
<dbReference type="Proteomes" id="UP000234789">
    <property type="component" value="Unassembled WGS sequence"/>
</dbReference>
<keyword evidence="2" id="KW-1185">Reference proteome</keyword>